<dbReference type="AlphaFoldDB" id="A0A3B1E451"/>
<dbReference type="PANTHER" id="PTHR42958:SF4">
    <property type="entry name" value="HYDROGENASE EXPRESSION_FORMATION PROTEIN HUPK"/>
    <property type="match status" value="1"/>
</dbReference>
<dbReference type="Pfam" id="PF00374">
    <property type="entry name" value="NiFeSe_Hases"/>
    <property type="match status" value="2"/>
</dbReference>
<dbReference type="GO" id="GO:0047067">
    <property type="term" value="F:hydrogen:quinone oxidoreductase activity"/>
    <property type="evidence" value="ECO:0007669"/>
    <property type="project" value="UniProtKB-EC"/>
</dbReference>
<reference evidence="1" key="1">
    <citation type="submission" date="2018-10" db="EMBL/GenBank/DDBJ databases">
        <authorList>
            <person name="Aoki K."/>
        </authorList>
    </citation>
    <scope>NUCLEOTIDE SEQUENCE</scope>
</reference>
<dbReference type="InterPro" id="IPR001501">
    <property type="entry name" value="Ni-dep_hyd_lsu"/>
</dbReference>
<protein>
    <submittedName>
        <fullName evidence="1">Quinone-reactive Ni/Fe-hydrogenase large chain</fullName>
        <ecNumber evidence="1">1.12.5.1</ecNumber>
    </submittedName>
</protein>
<dbReference type="PANTHER" id="PTHR42958">
    <property type="entry name" value="HYDROGENASE-2 LARGE CHAIN"/>
    <property type="match status" value="1"/>
</dbReference>
<name>A0A3B1E451_9ZZZZ</name>
<gene>
    <name evidence="1" type="ORF">MNB_ARC-1_946</name>
</gene>
<proteinExistence type="predicted"/>
<dbReference type="InterPro" id="IPR050867">
    <property type="entry name" value="NiFe/NiFeSe_hydrgnase_LSU"/>
</dbReference>
<keyword evidence="1" id="KW-0560">Oxidoreductase</keyword>
<accession>A0A3B1E451</accession>
<organism evidence="1">
    <name type="scientific">hydrothermal vent metagenome</name>
    <dbReference type="NCBI Taxonomy" id="652676"/>
    <lineage>
        <taxon>unclassified sequences</taxon>
        <taxon>metagenomes</taxon>
        <taxon>ecological metagenomes</taxon>
    </lineage>
</organism>
<sequence length="422" mass="47780">MNIIKLIEKIEGEAKLNFSFDKDKKIDFVDIEFLNTRNIEQILEGKPALDALVINPRVCGICGQAHLIATVQALEDCYDDIKITNKAKILRELTLNFELIANHFKWFYLNLLPLFGKKQYILKATKPSSIMSKAIATIAGQYPHTSYAIVGGVVSEITNTDLLKVKSYINETLKYFETMVVQANTKEFQSCVNIDELLIKNGDLPDLLNEIINKNMEHLGKSFDRFIVFGQNSYFNSGKVNKTTITKSIDIQNVKVFDNDKSKAKNVIYKDNYYEVGPLSRAMLNKMPLIRESHKKYADSIFSRILARTYEIPQLLHHCNELIQKIDLSEESFVQPPVDIAKINGYGQSSVEAARGSLIHKVKIENGIIKKYNIITPTQWNLSNGTKENPATAQKAMLGLKDIKIAEIVFKSFDVCSVCTTH</sequence>
<dbReference type="SUPFAM" id="SSF56762">
    <property type="entry name" value="HydB/Nqo4-like"/>
    <property type="match status" value="1"/>
</dbReference>
<evidence type="ECO:0000313" key="1">
    <source>
        <dbReference type="EMBL" id="VAY86284.1"/>
    </source>
</evidence>
<dbReference type="Gene3D" id="1.10.645.10">
    <property type="entry name" value="Cytochrome-c3 Hydrogenase, chain B"/>
    <property type="match status" value="1"/>
</dbReference>
<dbReference type="EC" id="1.12.5.1" evidence="1"/>
<dbReference type="InterPro" id="IPR029014">
    <property type="entry name" value="NiFe-Hase_large"/>
</dbReference>
<dbReference type="GO" id="GO:0016151">
    <property type="term" value="F:nickel cation binding"/>
    <property type="evidence" value="ECO:0007669"/>
    <property type="project" value="InterPro"/>
</dbReference>
<dbReference type="EMBL" id="UOYO01000002">
    <property type="protein sequence ID" value="VAY86284.1"/>
    <property type="molecule type" value="Genomic_DNA"/>
</dbReference>